<gene>
    <name evidence="2" type="ORF">LY79DRAFT_183888</name>
</gene>
<name>A0AAD8Q0A4_9PEZI</name>
<keyword evidence="3" id="KW-1185">Reference proteome</keyword>
<sequence length="143" mass="15321">MTGYVTGGCDNPVLPDESHGATCSSFHWIGNCRLTVMGISGSNPHCSSSQPSDRAPLIEDKRETPLGSRPLAMQFAAAFRMPQAQSDSPFHGAKRETSGLTRQPPFRDPPTPLRAATRTSGIGCLSAPRPSSPFPHSNKDTWS</sequence>
<evidence type="ECO:0000256" key="1">
    <source>
        <dbReference type="SAM" id="MobiDB-lite"/>
    </source>
</evidence>
<dbReference type="AlphaFoldDB" id="A0AAD8Q0A4"/>
<proteinExistence type="predicted"/>
<dbReference type="EMBL" id="JAHLJV010000026">
    <property type="protein sequence ID" value="KAK1593308.1"/>
    <property type="molecule type" value="Genomic_DNA"/>
</dbReference>
<dbReference type="RefSeq" id="XP_060414619.1">
    <property type="nucleotide sequence ID" value="XM_060551332.1"/>
</dbReference>
<comment type="caution">
    <text evidence="2">The sequence shown here is derived from an EMBL/GenBank/DDBJ whole genome shotgun (WGS) entry which is preliminary data.</text>
</comment>
<evidence type="ECO:0000313" key="2">
    <source>
        <dbReference type="EMBL" id="KAK1593308.1"/>
    </source>
</evidence>
<feature type="region of interest" description="Disordered" evidence="1">
    <location>
        <begin position="81"/>
        <end position="143"/>
    </location>
</feature>
<reference evidence="2" key="1">
    <citation type="submission" date="2021-06" db="EMBL/GenBank/DDBJ databases">
        <title>Comparative genomics, transcriptomics and evolutionary studies reveal genomic signatures of adaptation to plant cell wall in hemibiotrophic fungi.</title>
        <authorList>
            <consortium name="DOE Joint Genome Institute"/>
            <person name="Baroncelli R."/>
            <person name="Diaz J.F."/>
            <person name="Benocci T."/>
            <person name="Peng M."/>
            <person name="Battaglia E."/>
            <person name="Haridas S."/>
            <person name="Andreopoulos W."/>
            <person name="Labutti K."/>
            <person name="Pangilinan J."/>
            <person name="Floch G.L."/>
            <person name="Makela M.R."/>
            <person name="Henrissat B."/>
            <person name="Grigoriev I.V."/>
            <person name="Crouch J.A."/>
            <person name="De Vries R.P."/>
            <person name="Sukno S.A."/>
            <person name="Thon M.R."/>
        </authorList>
    </citation>
    <scope>NUCLEOTIDE SEQUENCE</scope>
    <source>
        <strain evidence="2">CBS 125086</strain>
    </source>
</reference>
<organism evidence="2 3">
    <name type="scientific">Colletotrichum navitas</name>
    <dbReference type="NCBI Taxonomy" id="681940"/>
    <lineage>
        <taxon>Eukaryota</taxon>
        <taxon>Fungi</taxon>
        <taxon>Dikarya</taxon>
        <taxon>Ascomycota</taxon>
        <taxon>Pezizomycotina</taxon>
        <taxon>Sordariomycetes</taxon>
        <taxon>Hypocreomycetidae</taxon>
        <taxon>Glomerellales</taxon>
        <taxon>Glomerellaceae</taxon>
        <taxon>Colletotrichum</taxon>
        <taxon>Colletotrichum graminicola species complex</taxon>
    </lineage>
</organism>
<dbReference type="Proteomes" id="UP001230504">
    <property type="component" value="Unassembled WGS sequence"/>
</dbReference>
<dbReference type="GeneID" id="85435572"/>
<protein>
    <submittedName>
        <fullName evidence="2">Uncharacterized protein</fullName>
    </submittedName>
</protein>
<accession>A0AAD8Q0A4</accession>
<evidence type="ECO:0000313" key="3">
    <source>
        <dbReference type="Proteomes" id="UP001230504"/>
    </source>
</evidence>